<keyword evidence="1" id="KW-0732">Signal</keyword>
<dbReference type="PROSITE" id="PS51257">
    <property type="entry name" value="PROKAR_LIPOPROTEIN"/>
    <property type="match status" value="1"/>
</dbReference>
<accession>A0A504V0Q8</accession>
<proteinExistence type="predicted"/>
<evidence type="ECO:0000256" key="1">
    <source>
        <dbReference type="SAM" id="SignalP"/>
    </source>
</evidence>
<dbReference type="AlphaFoldDB" id="A0A504V0Q8"/>
<reference evidence="2 3" key="1">
    <citation type="submission" date="2019-06" db="EMBL/GenBank/DDBJ databases">
        <title>Rhizobium sp. CL12 isolated from roots of soybean.</title>
        <authorList>
            <person name="Wang C."/>
        </authorList>
    </citation>
    <scope>NUCLEOTIDE SEQUENCE [LARGE SCALE GENOMIC DNA]</scope>
    <source>
        <strain evidence="2 3">CL12</strain>
    </source>
</reference>
<feature type="chain" id="PRO_5021465630" evidence="1">
    <location>
        <begin position="28"/>
        <end position="134"/>
    </location>
</feature>
<gene>
    <name evidence="2" type="ORF">FJQ55_09140</name>
</gene>
<dbReference type="Proteomes" id="UP000316429">
    <property type="component" value="Unassembled WGS sequence"/>
</dbReference>
<organism evidence="2 3">
    <name type="scientific">Rhizobium glycinendophyticum</name>
    <dbReference type="NCBI Taxonomy" id="2589807"/>
    <lineage>
        <taxon>Bacteria</taxon>
        <taxon>Pseudomonadati</taxon>
        <taxon>Pseudomonadota</taxon>
        <taxon>Alphaproteobacteria</taxon>
        <taxon>Hyphomicrobiales</taxon>
        <taxon>Rhizobiaceae</taxon>
        <taxon>Rhizobium/Agrobacterium group</taxon>
        <taxon>Rhizobium</taxon>
    </lineage>
</organism>
<dbReference type="EMBL" id="VFYP01000001">
    <property type="protein sequence ID" value="TPP10982.1"/>
    <property type="molecule type" value="Genomic_DNA"/>
</dbReference>
<evidence type="ECO:0000313" key="3">
    <source>
        <dbReference type="Proteomes" id="UP000316429"/>
    </source>
</evidence>
<feature type="signal peptide" evidence="1">
    <location>
        <begin position="1"/>
        <end position="27"/>
    </location>
</feature>
<name>A0A504V0Q8_9HYPH</name>
<keyword evidence="3" id="KW-1185">Reference proteome</keyword>
<comment type="caution">
    <text evidence="2">The sequence shown here is derived from an EMBL/GenBank/DDBJ whole genome shotgun (WGS) entry which is preliminary data.</text>
</comment>
<dbReference type="RefSeq" id="WP_140827344.1">
    <property type="nucleotide sequence ID" value="NZ_VFYP01000001.1"/>
</dbReference>
<dbReference type="OrthoDB" id="8420575at2"/>
<sequence length="134" mass="13800">MVESLRIIFGRSGQAALVSLVALGAGAGCQSAPASTTVPTATALEVTVEDADQPKAATPHPTYADGYPSFAGSLNAANVQMTNEEAQALQFRLTALSKARKAGTISEAEYQAKLAELRKLAAEHGADTQALIAK</sequence>
<evidence type="ECO:0000313" key="2">
    <source>
        <dbReference type="EMBL" id="TPP10982.1"/>
    </source>
</evidence>
<protein>
    <submittedName>
        <fullName evidence="2">SHOCT domain-containing protein</fullName>
    </submittedName>
</protein>